<dbReference type="AlphaFoldDB" id="A0ABD0LM90"/>
<organism evidence="1 2">
    <name type="scientific">Batillaria attramentaria</name>
    <dbReference type="NCBI Taxonomy" id="370345"/>
    <lineage>
        <taxon>Eukaryota</taxon>
        <taxon>Metazoa</taxon>
        <taxon>Spiralia</taxon>
        <taxon>Lophotrochozoa</taxon>
        <taxon>Mollusca</taxon>
        <taxon>Gastropoda</taxon>
        <taxon>Caenogastropoda</taxon>
        <taxon>Sorbeoconcha</taxon>
        <taxon>Cerithioidea</taxon>
        <taxon>Batillariidae</taxon>
        <taxon>Batillaria</taxon>
    </lineage>
</organism>
<gene>
    <name evidence="1" type="ORF">BaRGS_00008205</name>
</gene>
<reference evidence="1 2" key="1">
    <citation type="journal article" date="2023" name="Sci. Data">
        <title>Genome assembly of the Korean intertidal mud-creeper Batillaria attramentaria.</title>
        <authorList>
            <person name="Patra A.K."/>
            <person name="Ho P.T."/>
            <person name="Jun S."/>
            <person name="Lee S.J."/>
            <person name="Kim Y."/>
            <person name="Won Y.J."/>
        </authorList>
    </citation>
    <scope>NUCLEOTIDE SEQUENCE [LARGE SCALE GENOMIC DNA]</scope>
    <source>
        <strain evidence="1">Wonlab-2016</strain>
    </source>
</reference>
<dbReference type="Proteomes" id="UP001519460">
    <property type="component" value="Unassembled WGS sequence"/>
</dbReference>
<keyword evidence="2" id="KW-1185">Reference proteome</keyword>
<accession>A0ABD0LM90</accession>
<proteinExistence type="predicted"/>
<dbReference type="EMBL" id="JACVVK020000036">
    <property type="protein sequence ID" value="KAK7500630.1"/>
    <property type="molecule type" value="Genomic_DNA"/>
</dbReference>
<evidence type="ECO:0000313" key="2">
    <source>
        <dbReference type="Proteomes" id="UP001519460"/>
    </source>
</evidence>
<sequence>MQWSFSAKQCKLCFTSVKPLSLKLSLSLCHQKHIDIYKRHCDDKAELAELRQQQLLTISGRSLLASLQDTKGLQQLLLLLLIESGRLLFSESTFMRSPLCS</sequence>
<protein>
    <submittedName>
        <fullName evidence="1">Uncharacterized protein</fullName>
    </submittedName>
</protein>
<evidence type="ECO:0000313" key="1">
    <source>
        <dbReference type="EMBL" id="KAK7500630.1"/>
    </source>
</evidence>
<comment type="caution">
    <text evidence="1">The sequence shown here is derived from an EMBL/GenBank/DDBJ whole genome shotgun (WGS) entry which is preliminary data.</text>
</comment>
<name>A0ABD0LM90_9CAEN</name>